<sequence>MTDGREQQWGQVRENKSSHLEDYSNDGWTCLLLTSTVCIHKWQRVWIHGMGLAYVTVLEADRHYGQQLRERETNGNCARAHTTSEDGPLKISR</sequence>
<protein>
    <submittedName>
        <fullName evidence="2">Uncharacterized protein</fullName>
    </submittedName>
</protein>
<proteinExistence type="predicted"/>
<comment type="caution">
    <text evidence="2">The sequence shown here is derived from an EMBL/GenBank/DDBJ whole genome shotgun (WGS) entry which is preliminary data.</text>
</comment>
<reference evidence="2" key="1">
    <citation type="submission" date="2021-06" db="EMBL/GenBank/DDBJ databases">
        <title>Parelaphostrongylus tenuis whole genome reference sequence.</title>
        <authorList>
            <person name="Garwood T.J."/>
            <person name="Larsen P.A."/>
            <person name="Fountain-Jones N.M."/>
            <person name="Garbe J.R."/>
            <person name="Macchietto M.G."/>
            <person name="Kania S.A."/>
            <person name="Gerhold R.W."/>
            <person name="Richards J.E."/>
            <person name="Wolf T.M."/>
        </authorList>
    </citation>
    <scope>NUCLEOTIDE SEQUENCE</scope>
    <source>
        <strain evidence="2">MNPRO001-30</strain>
        <tissue evidence="2">Meninges</tissue>
    </source>
</reference>
<gene>
    <name evidence="2" type="ORF">KIN20_024268</name>
</gene>
<dbReference type="Proteomes" id="UP001196413">
    <property type="component" value="Unassembled WGS sequence"/>
</dbReference>
<evidence type="ECO:0000313" key="2">
    <source>
        <dbReference type="EMBL" id="KAJ1364230.1"/>
    </source>
</evidence>
<accession>A0AAD5MT70</accession>
<dbReference type="AlphaFoldDB" id="A0AAD5MT70"/>
<name>A0AAD5MT70_PARTN</name>
<feature type="region of interest" description="Disordered" evidence="1">
    <location>
        <begin position="70"/>
        <end position="93"/>
    </location>
</feature>
<keyword evidence="3" id="KW-1185">Reference proteome</keyword>
<evidence type="ECO:0000313" key="3">
    <source>
        <dbReference type="Proteomes" id="UP001196413"/>
    </source>
</evidence>
<organism evidence="2 3">
    <name type="scientific">Parelaphostrongylus tenuis</name>
    <name type="common">Meningeal worm</name>
    <dbReference type="NCBI Taxonomy" id="148309"/>
    <lineage>
        <taxon>Eukaryota</taxon>
        <taxon>Metazoa</taxon>
        <taxon>Ecdysozoa</taxon>
        <taxon>Nematoda</taxon>
        <taxon>Chromadorea</taxon>
        <taxon>Rhabditida</taxon>
        <taxon>Rhabditina</taxon>
        <taxon>Rhabditomorpha</taxon>
        <taxon>Strongyloidea</taxon>
        <taxon>Metastrongylidae</taxon>
        <taxon>Parelaphostrongylus</taxon>
    </lineage>
</organism>
<dbReference type="EMBL" id="JAHQIW010004895">
    <property type="protein sequence ID" value="KAJ1364230.1"/>
    <property type="molecule type" value="Genomic_DNA"/>
</dbReference>
<evidence type="ECO:0000256" key="1">
    <source>
        <dbReference type="SAM" id="MobiDB-lite"/>
    </source>
</evidence>
<feature type="compositionally biased region" description="Basic and acidic residues" evidence="1">
    <location>
        <begin position="82"/>
        <end position="93"/>
    </location>
</feature>